<dbReference type="SUPFAM" id="SSF103473">
    <property type="entry name" value="MFS general substrate transporter"/>
    <property type="match status" value="1"/>
</dbReference>
<dbReference type="Pfam" id="PF07690">
    <property type="entry name" value="MFS_1"/>
    <property type="match status" value="1"/>
</dbReference>
<proteinExistence type="predicted"/>
<evidence type="ECO:0000256" key="4">
    <source>
        <dbReference type="ARBA" id="ARBA00023136"/>
    </source>
</evidence>
<evidence type="ECO:0000256" key="1">
    <source>
        <dbReference type="ARBA" id="ARBA00004141"/>
    </source>
</evidence>
<dbReference type="Gene3D" id="1.20.1250.20">
    <property type="entry name" value="MFS general substrate transporter like domains"/>
    <property type="match status" value="1"/>
</dbReference>
<name>A0AAV4H6X2_9GAST</name>
<feature type="domain" description="Major facilitator superfamily (MFS) profile" evidence="6">
    <location>
        <begin position="1"/>
        <end position="159"/>
    </location>
</feature>
<comment type="caution">
    <text evidence="7">The sequence shown here is derived from an EMBL/GenBank/DDBJ whole genome shotgun (WGS) entry which is preliminary data.</text>
</comment>
<evidence type="ECO:0000313" key="7">
    <source>
        <dbReference type="EMBL" id="GFR92505.1"/>
    </source>
</evidence>
<accession>A0AAV4H6X2</accession>
<evidence type="ECO:0000256" key="3">
    <source>
        <dbReference type="ARBA" id="ARBA00022989"/>
    </source>
</evidence>
<comment type="subcellular location">
    <subcellularLocation>
        <location evidence="1">Membrane</location>
        <topology evidence="1">Multi-pass membrane protein</topology>
    </subcellularLocation>
</comment>
<keyword evidence="4 5" id="KW-0472">Membrane</keyword>
<evidence type="ECO:0000259" key="6">
    <source>
        <dbReference type="PROSITE" id="PS50850"/>
    </source>
</evidence>
<keyword evidence="2 5" id="KW-0812">Transmembrane</keyword>
<evidence type="ECO:0000256" key="5">
    <source>
        <dbReference type="SAM" id="Phobius"/>
    </source>
</evidence>
<dbReference type="AlphaFoldDB" id="A0AAV4H6X2"/>
<dbReference type="GO" id="GO:0016020">
    <property type="term" value="C:membrane"/>
    <property type="evidence" value="ECO:0007669"/>
    <property type="project" value="UniProtKB-SubCell"/>
</dbReference>
<dbReference type="InterPro" id="IPR011701">
    <property type="entry name" value="MFS"/>
</dbReference>
<keyword evidence="3 5" id="KW-1133">Transmembrane helix</keyword>
<dbReference type="InterPro" id="IPR036259">
    <property type="entry name" value="MFS_trans_sf"/>
</dbReference>
<feature type="transmembrane region" description="Helical" evidence="5">
    <location>
        <begin position="7"/>
        <end position="28"/>
    </location>
</feature>
<dbReference type="GO" id="GO:0022857">
    <property type="term" value="F:transmembrane transporter activity"/>
    <property type="evidence" value="ECO:0007669"/>
    <property type="project" value="InterPro"/>
</dbReference>
<feature type="transmembrane region" description="Helical" evidence="5">
    <location>
        <begin position="64"/>
        <end position="84"/>
    </location>
</feature>
<feature type="transmembrane region" description="Helical" evidence="5">
    <location>
        <begin position="34"/>
        <end position="57"/>
    </location>
</feature>
<dbReference type="PANTHER" id="PTHR24064">
    <property type="entry name" value="SOLUTE CARRIER FAMILY 22 MEMBER"/>
    <property type="match status" value="1"/>
</dbReference>
<gene>
    <name evidence="7" type="ORF">ElyMa_002620000</name>
</gene>
<evidence type="ECO:0000256" key="2">
    <source>
        <dbReference type="ARBA" id="ARBA00022692"/>
    </source>
</evidence>
<dbReference type="InterPro" id="IPR020846">
    <property type="entry name" value="MFS_dom"/>
</dbReference>
<feature type="non-terminal residue" evidence="7">
    <location>
        <position position="1"/>
    </location>
</feature>
<protein>
    <submittedName>
        <fullName evidence="7">Solute carrier family 22 member 6</fullName>
    </submittedName>
</protein>
<dbReference type="EMBL" id="BMAT01005394">
    <property type="protein sequence ID" value="GFR92505.1"/>
    <property type="molecule type" value="Genomic_DNA"/>
</dbReference>
<evidence type="ECO:0000313" key="8">
    <source>
        <dbReference type="Proteomes" id="UP000762676"/>
    </source>
</evidence>
<sequence>FGRRKPLMFSFASAGVMCLSSGFINSFTSGLDHLVTALALLGKCSLASCFAVFFVYASELYPTVVRNIGLGAGMFFARLGSVMAPQINLWAGLLFGIDGIFIFGVLAVVASFLVTPLPETHKKRLTDTLGEDNIGKDNIAEAENLNPEEQELKNTPLQA</sequence>
<keyword evidence="8" id="KW-1185">Reference proteome</keyword>
<feature type="transmembrane region" description="Helical" evidence="5">
    <location>
        <begin position="90"/>
        <end position="114"/>
    </location>
</feature>
<dbReference type="Proteomes" id="UP000762676">
    <property type="component" value="Unassembled WGS sequence"/>
</dbReference>
<organism evidence="7 8">
    <name type="scientific">Elysia marginata</name>
    <dbReference type="NCBI Taxonomy" id="1093978"/>
    <lineage>
        <taxon>Eukaryota</taxon>
        <taxon>Metazoa</taxon>
        <taxon>Spiralia</taxon>
        <taxon>Lophotrochozoa</taxon>
        <taxon>Mollusca</taxon>
        <taxon>Gastropoda</taxon>
        <taxon>Heterobranchia</taxon>
        <taxon>Euthyneura</taxon>
        <taxon>Panpulmonata</taxon>
        <taxon>Sacoglossa</taxon>
        <taxon>Placobranchoidea</taxon>
        <taxon>Plakobranchidae</taxon>
        <taxon>Elysia</taxon>
    </lineage>
</organism>
<reference evidence="7 8" key="1">
    <citation type="journal article" date="2021" name="Elife">
        <title>Chloroplast acquisition without the gene transfer in kleptoplastic sea slugs, Plakobranchus ocellatus.</title>
        <authorList>
            <person name="Maeda T."/>
            <person name="Takahashi S."/>
            <person name="Yoshida T."/>
            <person name="Shimamura S."/>
            <person name="Takaki Y."/>
            <person name="Nagai Y."/>
            <person name="Toyoda A."/>
            <person name="Suzuki Y."/>
            <person name="Arimoto A."/>
            <person name="Ishii H."/>
            <person name="Satoh N."/>
            <person name="Nishiyama T."/>
            <person name="Hasebe M."/>
            <person name="Maruyama T."/>
            <person name="Minagawa J."/>
            <person name="Obokata J."/>
            <person name="Shigenobu S."/>
        </authorList>
    </citation>
    <scope>NUCLEOTIDE SEQUENCE [LARGE SCALE GENOMIC DNA]</scope>
</reference>
<dbReference type="PROSITE" id="PS50850">
    <property type="entry name" value="MFS"/>
    <property type="match status" value="1"/>
</dbReference>